<gene>
    <name evidence="2" type="ORF">Tco_0656366</name>
</gene>
<sequence length="359" mass="40583">MPVTHPEEVEETIGIPIEVEPLNETKLEEVGLNCNHNTPLSSREDPSFDKPEPQPQPSPNYPPLDARLGTERGFKPPVKPQSPNSFRMKVLDNLTIHTPPSSLVASFHLRDLYCYYRPCVDDLKKHYGFKPGDDWKLESEEVFLLERGLNSLVRPKYAEKNVDLSGVASCDGCARYVLENQLLSVSLLICLGKCDCVERIPSVFHMAKQIILVAQLVPKFQGIRRCNNYVVLQSIPCSPECKIVGQILLDHPLCYALTATADVSAVFKLDAQEITYTVDMFRDALKLPVETPDNPFITPVNIKIIESFIQRVGYQGVVDKVSVFYTKFLAQPWQTIRRLSSSPQRLDEDYHSIKDDIPL</sequence>
<proteinExistence type="predicted"/>
<evidence type="ECO:0000313" key="3">
    <source>
        <dbReference type="Proteomes" id="UP001151760"/>
    </source>
</evidence>
<evidence type="ECO:0000256" key="1">
    <source>
        <dbReference type="SAM" id="MobiDB-lite"/>
    </source>
</evidence>
<feature type="compositionally biased region" description="Basic and acidic residues" evidence="1">
    <location>
        <begin position="42"/>
        <end position="52"/>
    </location>
</feature>
<reference evidence="2" key="1">
    <citation type="journal article" date="2022" name="Int. J. Mol. Sci.">
        <title>Draft Genome of Tanacetum Coccineum: Genomic Comparison of Closely Related Tanacetum-Family Plants.</title>
        <authorList>
            <person name="Yamashiro T."/>
            <person name="Shiraishi A."/>
            <person name="Nakayama K."/>
            <person name="Satake H."/>
        </authorList>
    </citation>
    <scope>NUCLEOTIDE SEQUENCE</scope>
</reference>
<organism evidence="2 3">
    <name type="scientific">Tanacetum coccineum</name>
    <dbReference type="NCBI Taxonomy" id="301880"/>
    <lineage>
        <taxon>Eukaryota</taxon>
        <taxon>Viridiplantae</taxon>
        <taxon>Streptophyta</taxon>
        <taxon>Embryophyta</taxon>
        <taxon>Tracheophyta</taxon>
        <taxon>Spermatophyta</taxon>
        <taxon>Magnoliopsida</taxon>
        <taxon>eudicotyledons</taxon>
        <taxon>Gunneridae</taxon>
        <taxon>Pentapetalae</taxon>
        <taxon>asterids</taxon>
        <taxon>campanulids</taxon>
        <taxon>Asterales</taxon>
        <taxon>Asteraceae</taxon>
        <taxon>Asteroideae</taxon>
        <taxon>Anthemideae</taxon>
        <taxon>Anthemidinae</taxon>
        <taxon>Tanacetum</taxon>
    </lineage>
</organism>
<protein>
    <submittedName>
        <fullName evidence="2">Uncharacterized protein</fullName>
    </submittedName>
</protein>
<accession>A0ABQ4X8Z9</accession>
<dbReference type="Proteomes" id="UP001151760">
    <property type="component" value="Unassembled WGS sequence"/>
</dbReference>
<dbReference type="EMBL" id="BQNB010009301">
    <property type="protein sequence ID" value="GJS61582.1"/>
    <property type="molecule type" value="Genomic_DNA"/>
</dbReference>
<feature type="region of interest" description="Disordered" evidence="1">
    <location>
        <begin position="30"/>
        <end position="82"/>
    </location>
</feature>
<feature type="compositionally biased region" description="Pro residues" evidence="1">
    <location>
        <begin position="53"/>
        <end position="62"/>
    </location>
</feature>
<keyword evidence="3" id="KW-1185">Reference proteome</keyword>
<comment type="caution">
    <text evidence="2">The sequence shown here is derived from an EMBL/GenBank/DDBJ whole genome shotgun (WGS) entry which is preliminary data.</text>
</comment>
<evidence type="ECO:0000313" key="2">
    <source>
        <dbReference type="EMBL" id="GJS61582.1"/>
    </source>
</evidence>
<feature type="non-terminal residue" evidence="2">
    <location>
        <position position="359"/>
    </location>
</feature>
<name>A0ABQ4X8Z9_9ASTR</name>
<reference evidence="2" key="2">
    <citation type="submission" date="2022-01" db="EMBL/GenBank/DDBJ databases">
        <authorList>
            <person name="Yamashiro T."/>
            <person name="Shiraishi A."/>
            <person name="Satake H."/>
            <person name="Nakayama K."/>
        </authorList>
    </citation>
    <scope>NUCLEOTIDE SEQUENCE</scope>
</reference>